<sequence length="143" mass="15528">VREHVLHVELHRPDKRNALNAACWREMVQCFQGIARDANCRAVVLSGAGKLFSAGIDLMSFGEELVLQGEDTARRAWNLRQTIRDFQESFTVLEKCPKPVIVAVHGACIGAGEQETRGDAGRHGVTGGFTGSSRCPLAGVDLI</sequence>
<comment type="similarity">
    <text evidence="1">Belongs to the enoyl-CoA hydratase/isomerase family.</text>
</comment>
<accession>A0A851TQR1</accession>
<gene>
    <name evidence="2" type="primary">Ech1</name>
    <name evidence="2" type="ORF">NOTNIG_R02772</name>
</gene>
<dbReference type="InterPro" id="IPR029045">
    <property type="entry name" value="ClpP/crotonase-like_dom_sf"/>
</dbReference>
<dbReference type="Gene3D" id="3.90.226.10">
    <property type="entry name" value="2-enoyl-CoA Hydratase, Chain A, domain 1"/>
    <property type="match status" value="1"/>
</dbReference>
<dbReference type="PANTHER" id="PTHR43149:SF1">
    <property type="entry name" value="DELTA(3,5)-DELTA(2,4)-DIENOYL-COA ISOMERASE, MITOCHONDRIAL"/>
    <property type="match status" value="1"/>
</dbReference>
<evidence type="ECO:0000256" key="1">
    <source>
        <dbReference type="ARBA" id="ARBA00005254"/>
    </source>
</evidence>
<keyword evidence="3" id="KW-1185">Reference proteome</keyword>
<feature type="non-terminal residue" evidence="2">
    <location>
        <position position="143"/>
    </location>
</feature>
<protein>
    <submittedName>
        <fullName evidence="2">ECH1 protein</fullName>
    </submittedName>
</protein>
<dbReference type="EMBL" id="WBNA01000701">
    <property type="protein sequence ID" value="NXD18213.1"/>
    <property type="molecule type" value="Genomic_DNA"/>
</dbReference>
<dbReference type="Pfam" id="PF00378">
    <property type="entry name" value="ECH_1"/>
    <property type="match status" value="1"/>
</dbReference>
<evidence type="ECO:0000313" key="2">
    <source>
        <dbReference type="EMBL" id="NXD18213.1"/>
    </source>
</evidence>
<dbReference type="GO" id="GO:0005739">
    <property type="term" value="C:mitochondrion"/>
    <property type="evidence" value="ECO:0007669"/>
    <property type="project" value="TreeGrafter"/>
</dbReference>
<comment type="caution">
    <text evidence="2">The sequence shown here is derived from an EMBL/GenBank/DDBJ whole genome shotgun (WGS) entry which is preliminary data.</text>
</comment>
<dbReference type="GO" id="GO:0051750">
    <property type="term" value="F:delta(3,5)-delta(2,4)-dienoyl-CoA isomerase activity"/>
    <property type="evidence" value="ECO:0007669"/>
    <property type="project" value="TreeGrafter"/>
</dbReference>
<dbReference type="Proteomes" id="UP000661971">
    <property type="component" value="Unassembled WGS sequence"/>
</dbReference>
<feature type="non-terminal residue" evidence="2">
    <location>
        <position position="1"/>
    </location>
</feature>
<dbReference type="InterPro" id="IPR045002">
    <property type="entry name" value="Ech1-like"/>
</dbReference>
<dbReference type="CDD" id="cd06558">
    <property type="entry name" value="crotonase-like"/>
    <property type="match status" value="1"/>
</dbReference>
<name>A0A851TQR1_9AVES</name>
<reference evidence="3" key="1">
    <citation type="submission" date="2023-07" db="EMBL/GenBank/DDBJ databases">
        <title>Bird 10,000 Genomes (B10K) Project - Family phase.</title>
        <authorList>
            <person name="Zhang G."/>
        </authorList>
    </citation>
    <scope>NUCLEOTIDE SEQUENCE [LARGE SCALE GENOMIC DNA]</scope>
</reference>
<dbReference type="AlphaFoldDB" id="A0A851TQR1"/>
<proteinExistence type="inferred from homology"/>
<dbReference type="InterPro" id="IPR001753">
    <property type="entry name" value="Enoyl-CoA_hydra/iso"/>
</dbReference>
<dbReference type="PANTHER" id="PTHR43149">
    <property type="entry name" value="ENOYL-COA HYDRATASE"/>
    <property type="match status" value="1"/>
</dbReference>
<organism evidence="2 3">
    <name type="scientific">Nothocercus nigrocapillus</name>
    <dbReference type="NCBI Taxonomy" id="1977171"/>
    <lineage>
        <taxon>Eukaryota</taxon>
        <taxon>Metazoa</taxon>
        <taxon>Chordata</taxon>
        <taxon>Craniata</taxon>
        <taxon>Vertebrata</taxon>
        <taxon>Euteleostomi</taxon>
        <taxon>Archelosauria</taxon>
        <taxon>Archosauria</taxon>
        <taxon>Dinosauria</taxon>
        <taxon>Saurischia</taxon>
        <taxon>Theropoda</taxon>
        <taxon>Coelurosauria</taxon>
        <taxon>Aves</taxon>
        <taxon>Palaeognathae</taxon>
        <taxon>Tinamiformes</taxon>
        <taxon>Tinamidae</taxon>
        <taxon>Nothocercus</taxon>
    </lineage>
</organism>
<dbReference type="SUPFAM" id="SSF52096">
    <property type="entry name" value="ClpP/crotonase"/>
    <property type="match status" value="1"/>
</dbReference>
<evidence type="ECO:0000313" key="3">
    <source>
        <dbReference type="Proteomes" id="UP000661971"/>
    </source>
</evidence>